<organism evidence="1 2">
    <name type="scientific">Haemonchus contortus</name>
    <name type="common">Barber pole worm</name>
    <dbReference type="NCBI Taxonomy" id="6289"/>
    <lineage>
        <taxon>Eukaryota</taxon>
        <taxon>Metazoa</taxon>
        <taxon>Ecdysozoa</taxon>
        <taxon>Nematoda</taxon>
        <taxon>Chromadorea</taxon>
        <taxon>Rhabditida</taxon>
        <taxon>Rhabditina</taxon>
        <taxon>Rhabditomorpha</taxon>
        <taxon>Strongyloidea</taxon>
        <taxon>Trichostrongylidae</taxon>
        <taxon>Haemonchus</taxon>
    </lineage>
</organism>
<name>A0A7I4Y6I3_HAECO</name>
<accession>A0A7I4Y6I3</accession>
<dbReference type="AlphaFoldDB" id="A0A7I4Y6I3"/>
<evidence type="ECO:0000313" key="2">
    <source>
        <dbReference type="WBParaSite" id="HCON_00050310-00001"/>
    </source>
</evidence>
<sequence>MMAHRLLSTAMVTNGKMRSLPQRFILMYSIYLILTDDGQLSKRERLVWETGQKTKHDTSNTAATSIVEKSLSIMDIVIKDLECDMERARELISREKIVLKAFSTISTITTLSMARCNEWKNI</sequence>
<reference evidence="2" key="1">
    <citation type="submission" date="2020-12" db="UniProtKB">
        <authorList>
            <consortium name="WormBaseParasite"/>
        </authorList>
    </citation>
    <scope>IDENTIFICATION</scope>
    <source>
        <strain evidence="2">MHco3</strain>
    </source>
</reference>
<dbReference type="WBParaSite" id="HCON_00050310-00001">
    <property type="protein sequence ID" value="HCON_00050310-00001"/>
    <property type="gene ID" value="HCON_00050310"/>
</dbReference>
<dbReference type="Proteomes" id="UP000025227">
    <property type="component" value="Unplaced"/>
</dbReference>
<dbReference type="OrthoDB" id="10422197at2759"/>
<evidence type="ECO:0000313" key="1">
    <source>
        <dbReference type="Proteomes" id="UP000025227"/>
    </source>
</evidence>
<protein>
    <submittedName>
        <fullName evidence="2">Uncharacterized protein</fullName>
    </submittedName>
</protein>
<keyword evidence="1" id="KW-1185">Reference proteome</keyword>
<proteinExistence type="predicted"/>